<name>A0A078ANN5_STYLE</name>
<dbReference type="AlphaFoldDB" id="A0A078ANN5"/>
<sequence length="199" mass="22415">MSRERSPNDRYINKVSKKDMYARTQIGPMMGQVIGGMRRNQSAQIINPQTIRNQRYSVEISKSPEKAKNSTALLFKQVIPQKPSGFTTPQIKSRKQSIRPQSSRTALPANNFKSPNIQPNAEAISLIAEHHKQSKARSRPSSAIQKNKSQLFQKTLNFKDSTPLMQTQASKNFQTFQQSPQTQSHNRPMSALSLFGGQS</sequence>
<feature type="region of interest" description="Disordered" evidence="1">
    <location>
        <begin position="174"/>
        <end position="199"/>
    </location>
</feature>
<reference evidence="2 3" key="1">
    <citation type="submission" date="2014-06" db="EMBL/GenBank/DDBJ databases">
        <authorList>
            <person name="Swart Estienne"/>
        </authorList>
    </citation>
    <scope>NUCLEOTIDE SEQUENCE [LARGE SCALE GENOMIC DNA]</scope>
    <source>
        <strain evidence="2 3">130c</strain>
    </source>
</reference>
<evidence type="ECO:0000256" key="1">
    <source>
        <dbReference type="SAM" id="MobiDB-lite"/>
    </source>
</evidence>
<evidence type="ECO:0000313" key="2">
    <source>
        <dbReference type="EMBL" id="CDW82578.1"/>
    </source>
</evidence>
<accession>A0A078ANN5</accession>
<gene>
    <name evidence="2" type="primary">Contig12363.g13193</name>
    <name evidence="2" type="ORF">STYLEM_11611</name>
</gene>
<dbReference type="EMBL" id="CCKQ01011042">
    <property type="protein sequence ID" value="CDW82578.1"/>
    <property type="molecule type" value="Genomic_DNA"/>
</dbReference>
<organism evidence="2 3">
    <name type="scientific">Stylonychia lemnae</name>
    <name type="common">Ciliate</name>
    <dbReference type="NCBI Taxonomy" id="5949"/>
    <lineage>
        <taxon>Eukaryota</taxon>
        <taxon>Sar</taxon>
        <taxon>Alveolata</taxon>
        <taxon>Ciliophora</taxon>
        <taxon>Intramacronucleata</taxon>
        <taxon>Spirotrichea</taxon>
        <taxon>Stichotrichia</taxon>
        <taxon>Sporadotrichida</taxon>
        <taxon>Oxytrichidae</taxon>
        <taxon>Stylonychinae</taxon>
        <taxon>Stylonychia</taxon>
    </lineage>
</organism>
<feature type="region of interest" description="Disordered" evidence="1">
    <location>
        <begin position="84"/>
        <end position="117"/>
    </location>
</feature>
<evidence type="ECO:0000313" key="3">
    <source>
        <dbReference type="Proteomes" id="UP000039865"/>
    </source>
</evidence>
<feature type="compositionally biased region" description="Low complexity" evidence="1">
    <location>
        <begin position="174"/>
        <end position="184"/>
    </location>
</feature>
<dbReference type="Proteomes" id="UP000039865">
    <property type="component" value="Unassembled WGS sequence"/>
</dbReference>
<proteinExistence type="predicted"/>
<protein>
    <submittedName>
        <fullName evidence="2">Uncharacterized protein</fullName>
    </submittedName>
</protein>
<dbReference type="InParanoid" id="A0A078ANN5"/>
<keyword evidence="3" id="KW-1185">Reference proteome</keyword>